<proteinExistence type="predicted"/>
<sequence>MALRLCIAKSRKKPEVHWNRSTAQHPEDGCLSPSLIVLRVVLSHHYFRFCCSFLAREQSSSLSLHFAKLHHCRLGVTPTGFKHCSSGGVE</sequence>
<evidence type="ECO:0000313" key="2">
    <source>
        <dbReference type="Proteomes" id="UP000050525"/>
    </source>
</evidence>
<organism evidence="1 2">
    <name type="scientific">Alligator mississippiensis</name>
    <name type="common">American alligator</name>
    <dbReference type="NCBI Taxonomy" id="8496"/>
    <lineage>
        <taxon>Eukaryota</taxon>
        <taxon>Metazoa</taxon>
        <taxon>Chordata</taxon>
        <taxon>Craniata</taxon>
        <taxon>Vertebrata</taxon>
        <taxon>Euteleostomi</taxon>
        <taxon>Archelosauria</taxon>
        <taxon>Archosauria</taxon>
        <taxon>Crocodylia</taxon>
        <taxon>Alligatoridae</taxon>
        <taxon>Alligatorinae</taxon>
        <taxon>Alligator</taxon>
    </lineage>
</organism>
<dbReference type="Proteomes" id="UP000050525">
    <property type="component" value="Unassembled WGS sequence"/>
</dbReference>
<comment type="caution">
    <text evidence="1">The sequence shown here is derived from an EMBL/GenBank/DDBJ whole genome shotgun (WGS) entry which is preliminary data.</text>
</comment>
<dbReference type="EMBL" id="AKHW03000422">
    <property type="protein sequence ID" value="KYO47451.1"/>
    <property type="molecule type" value="Genomic_DNA"/>
</dbReference>
<gene>
    <name evidence="1" type="ORF">Y1Q_0001245</name>
</gene>
<dbReference type="AlphaFoldDB" id="A0A151PEF3"/>
<name>A0A151PEF3_ALLMI</name>
<evidence type="ECO:0000313" key="1">
    <source>
        <dbReference type="EMBL" id="KYO47451.1"/>
    </source>
</evidence>
<protein>
    <submittedName>
        <fullName evidence="1">Uncharacterized protein</fullName>
    </submittedName>
</protein>
<reference evidence="1 2" key="1">
    <citation type="journal article" date="2012" name="Genome Biol.">
        <title>Sequencing three crocodilian genomes to illuminate the evolution of archosaurs and amniotes.</title>
        <authorList>
            <person name="St John J.A."/>
            <person name="Braun E.L."/>
            <person name="Isberg S.R."/>
            <person name="Miles L.G."/>
            <person name="Chong A.Y."/>
            <person name="Gongora J."/>
            <person name="Dalzell P."/>
            <person name="Moran C."/>
            <person name="Bed'hom B."/>
            <person name="Abzhanov A."/>
            <person name="Burgess S.C."/>
            <person name="Cooksey A.M."/>
            <person name="Castoe T.A."/>
            <person name="Crawford N.G."/>
            <person name="Densmore L.D."/>
            <person name="Drew J.C."/>
            <person name="Edwards S.V."/>
            <person name="Faircloth B.C."/>
            <person name="Fujita M.K."/>
            <person name="Greenwold M.J."/>
            <person name="Hoffmann F.G."/>
            <person name="Howard J.M."/>
            <person name="Iguchi T."/>
            <person name="Janes D.E."/>
            <person name="Khan S.Y."/>
            <person name="Kohno S."/>
            <person name="de Koning A.J."/>
            <person name="Lance S.L."/>
            <person name="McCarthy F.M."/>
            <person name="McCormack J.E."/>
            <person name="Merchant M.E."/>
            <person name="Peterson D.G."/>
            <person name="Pollock D.D."/>
            <person name="Pourmand N."/>
            <person name="Raney B.J."/>
            <person name="Roessler K.A."/>
            <person name="Sanford J.R."/>
            <person name="Sawyer R.H."/>
            <person name="Schmidt C.J."/>
            <person name="Triplett E.W."/>
            <person name="Tuberville T.D."/>
            <person name="Venegas-Anaya M."/>
            <person name="Howard J.T."/>
            <person name="Jarvis E.D."/>
            <person name="Guillette L.J.Jr."/>
            <person name="Glenn T.C."/>
            <person name="Green R.E."/>
            <person name="Ray D.A."/>
        </authorList>
    </citation>
    <scope>NUCLEOTIDE SEQUENCE [LARGE SCALE GENOMIC DNA]</scope>
    <source>
        <strain evidence="1">KSC_2009_1</strain>
    </source>
</reference>
<keyword evidence="2" id="KW-1185">Reference proteome</keyword>
<accession>A0A151PEF3</accession>